<keyword evidence="2" id="KW-0813">Transport</keyword>
<evidence type="ECO:0000256" key="3">
    <source>
        <dbReference type="ARBA" id="ARBA00022475"/>
    </source>
</evidence>
<dbReference type="AlphaFoldDB" id="A0A1C3HI32"/>
<feature type="transmembrane region" description="Helical" evidence="7">
    <location>
        <begin position="49"/>
        <end position="66"/>
    </location>
</feature>
<dbReference type="GO" id="GO:0022857">
    <property type="term" value="F:transmembrane transporter activity"/>
    <property type="evidence" value="ECO:0007669"/>
    <property type="project" value="InterPro"/>
</dbReference>
<evidence type="ECO:0000256" key="1">
    <source>
        <dbReference type="ARBA" id="ARBA00004651"/>
    </source>
</evidence>
<feature type="transmembrane region" description="Helical" evidence="7">
    <location>
        <begin position="130"/>
        <end position="149"/>
    </location>
</feature>
<feature type="transmembrane region" description="Helical" evidence="7">
    <location>
        <begin position="161"/>
        <end position="181"/>
    </location>
</feature>
<sequence>MSYRSKVAIVYLLGFFVDLINMFIANVAYPAIGQAMRASVSQLAWVSNGYILGLTLVIPLSAWLAQRIGGRRVFLLSLALFMLATLGAGNADSIGALIGWRTLQGMGGGLLIPIGQTLTYQLYRSHERAGLSAAIMLVGLLAPALSPALGGWLVDRLDWRWVFFANLPLAAVALALAALWLRAETSAAVRKPLDGKGLLSACAALTLLLLGLTRLSEAGHQASGAALLAAGLLVLAYYLRHSLHTPQPLLNLRLVADPLLRNAMAVYLCIPGLFIGVSLVAMLYLQNQLGMPAAQVGGLMLPWALASFLAITLTGKTFNRLGPRPLLIAGCLLQGAGMLTLAQIDLAGQHALQIAAFALMGFGGSLCSSTAQSSAFLQIPDAQLADASALWNINRQLSFCLGVALLSLLLNLLLTGLPPAAAYRTCFILAGASVFIPLLLCLRLANRAIVRQLNAQQDAL</sequence>
<dbReference type="InterPro" id="IPR011701">
    <property type="entry name" value="MFS"/>
</dbReference>
<dbReference type="Pfam" id="PF07690">
    <property type="entry name" value="MFS_1"/>
    <property type="match status" value="1"/>
</dbReference>
<dbReference type="PANTHER" id="PTHR42718:SF46">
    <property type="entry name" value="BLR6921 PROTEIN"/>
    <property type="match status" value="1"/>
</dbReference>
<reference evidence="9" key="1">
    <citation type="submission" date="2016-05" db="EMBL/GenBank/DDBJ databases">
        <authorList>
            <person name="Cock P.J.A."/>
            <person name="Cock P.J.A."/>
        </authorList>
    </citation>
    <scope>NUCLEOTIDE SEQUENCE</scope>
    <source>
        <strain evidence="9">PWN146_assembly</strain>
    </source>
</reference>
<dbReference type="Gene3D" id="1.20.1250.20">
    <property type="entry name" value="MFS general substrate transporter like domains"/>
    <property type="match status" value="1"/>
</dbReference>
<organism evidence="9">
    <name type="scientific">Serratia marcescens</name>
    <dbReference type="NCBI Taxonomy" id="615"/>
    <lineage>
        <taxon>Bacteria</taxon>
        <taxon>Pseudomonadati</taxon>
        <taxon>Pseudomonadota</taxon>
        <taxon>Gammaproteobacteria</taxon>
        <taxon>Enterobacterales</taxon>
        <taxon>Yersiniaceae</taxon>
        <taxon>Serratia</taxon>
    </lineage>
</organism>
<feature type="transmembrane region" description="Helical" evidence="7">
    <location>
        <begin position="73"/>
        <end position="91"/>
    </location>
</feature>
<dbReference type="InterPro" id="IPR020846">
    <property type="entry name" value="MFS_dom"/>
</dbReference>
<feature type="transmembrane region" description="Helical" evidence="7">
    <location>
        <begin position="7"/>
        <end position="29"/>
    </location>
</feature>
<feature type="transmembrane region" description="Helical" evidence="7">
    <location>
        <begin position="421"/>
        <end position="442"/>
    </location>
</feature>
<feature type="transmembrane region" description="Helical" evidence="7">
    <location>
        <begin position="103"/>
        <end position="123"/>
    </location>
</feature>
<dbReference type="PANTHER" id="PTHR42718">
    <property type="entry name" value="MAJOR FACILITATOR SUPERFAMILY MULTIDRUG TRANSPORTER MFSC"/>
    <property type="match status" value="1"/>
</dbReference>
<evidence type="ECO:0000313" key="9">
    <source>
        <dbReference type="EMBL" id="SAY44711.1"/>
    </source>
</evidence>
<keyword evidence="5 7" id="KW-1133">Transmembrane helix</keyword>
<gene>
    <name evidence="9" type="primary">hsrA_1</name>
    <name evidence="9" type="ORF">PWN146_03422</name>
</gene>
<dbReference type="GO" id="GO:0005886">
    <property type="term" value="C:plasma membrane"/>
    <property type="evidence" value="ECO:0007669"/>
    <property type="project" value="UniProtKB-SubCell"/>
</dbReference>
<feature type="transmembrane region" description="Helical" evidence="7">
    <location>
        <begin position="397"/>
        <end position="415"/>
    </location>
</feature>
<proteinExistence type="predicted"/>
<evidence type="ECO:0000256" key="6">
    <source>
        <dbReference type="ARBA" id="ARBA00023136"/>
    </source>
</evidence>
<evidence type="ECO:0000256" key="4">
    <source>
        <dbReference type="ARBA" id="ARBA00022692"/>
    </source>
</evidence>
<accession>A0A1C3HI32</accession>
<feature type="transmembrane region" description="Helical" evidence="7">
    <location>
        <begin position="296"/>
        <end position="314"/>
    </location>
</feature>
<comment type="subcellular location">
    <subcellularLocation>
        <location evidence="1">Cell membrane</location>
        <topology evidence="1">Multi-pass membrane protein</topology>
    </subcellularLocation>
</comment>
<feature type="domain" description="Major facilitator superfamily (MFS) profile" evidence="8">
    <location>
        <begin position="7"/>
        <end position="449"/>
    </location>
</feature>
<feature type="transmembrane region" description="Helical" evidence="7">
    <location>
        <begin position="259"/>
        <end position="284"/>
    </location>
</feature>
<dbReference type="Gene3D" id="1.20.1720.10">
    <property type="entry name" value="Multidrug resistance protein D"/>
    <property type="match status" value="1"/>
</dbReference>
<feature type="transmembrane region" description="Helical" evidence="7">
    <location>
        <begin position="326"/>
        <end position="344"/>
    </location>
</feature>
<feature type="transmembrane region" description="Helical" evidence="7">
    <location>
        <begin position="218"/>
        <end position="239"/>
    </location>
</feature>
<keyword evidence="6 7" id="KW-0472">Membrane</keyword>
<dbReference type="PROSITE" id="PS50850">
    <property type="entry name" value="MFS"/>
    <property type="match status" value="1"/>
</dbReference>
<keyword evidence="4 7" id="KW-0812">Transmembrane</keyword>
<evidence type="ECO:0000256" key="2">
    <source>
        <dbReference type="ARBA" id="ARBA00022448"/>
    </source>
</evidence>
<feature type="transmembrane region" description="Helical" evidence="7">
    <location>
        <begin position="350"/>
        <end position="377"/>
    </location>
</feature>
<evidence type="ECO:0000256" key="7">
    <source>
        <dbReference type="SAM" id="Phobius"/>
    </source>
</evidence>
<evidence type="ECO:0000259" key="8">
    <source>
        <dbReference type="PROSITE" id="PS50850"/>
    </source>
</evidence>
<feature type="transmembrane region" description="Helical" evidence="7">
    <location>
        <begin position="193"/>
        <end position="212"/>
    </location>
</feature>
<dbReference type="InterPro" id="IPR036259">
    <property type="entry name" value="MFS_trans_sf"/>
</dbReference>
<dbReference type="EMBL" id="LT575490">
    <property type="protein sequence ID" value="SAY44711.1"/>
    <property type="molecule type" value="Genomic_DNA"/>
</dbReference>
<evidence type="ECO:0000256" key="5">
    <source>
        <dbReference type="ARBA" id="ARBA00022989"/>
    </source>
</evidence>
<dbReference type="SUPFAM" id="SSF103473">
    <property type="entry name" value="MFS general substrate transporter"/>
    <property type="match status" value="1"/>
</dbReference>
<keyword evidence="3" id="KW-1003">Cell membrane</keyword>
<protein>
    <submittedName>
        <fullName evidence="9">Putative transport protein HsrA</fullName>
    </submittedName>
</protein>
<name>A0A1C3HI32_SERMA</name>